<evidence type="ECO:0000313" key="2">
    <source>
        <dbReference type="Proteomes" id="UP001176941"/>
    </source>
</evidence>
<gene>
    <name evidence="1" type="ORF">MRATA1EN1_LOCUS11272</name>
</gene>
<proteinExistence type="predicted"/>
<evidence type="ECO:0000313" key="1">
    <source>
        <dbReference type="EMBL" id="CAI9162310.1"/>
    </source>
</evidence>
<organism evidence="1 2">
    <name type="scientific">Rangifer tarandus platyrhynchus</name>
    <name type="common">Svalbard reindeer</name>
    <dbReference type="NCBI Taxonomy" id="3082113"/>
    <lineage>
        <taxon>Eukaryota</taxon>
        <taxon>Metazoa</taxon>
        <taxon>Chordata</taxon>
        <taxon>Craniata</taxon>
        <taxon>Vertebrata</taxon>
        <taxon>Euteleostomi</taxon>
        <taxon>Mammalia</taxon>
        <taxon>Eutheria</taxon>
        <taxon>Laurasiatheria</taxon>
        <taxon>Artiodactyla</taxon>
        <taxon>Ruminantia</taxon>
        <taxon>Pecora</taxon>
        <taxon>Cervidae</taxon>
        <taxon>Odocoileinae</taxon>
        <taxon>Rangifer</taxon>
    </lineage>
</organism>
<reference evidence="1" key="1">
    <citation type="submission" date="2023-04" db="EMBL/GenBank/DDBJ databases">
        <authorList>
            <consortium name="ELIXIR-Norway"/>
        </authorList>
    </citation>
    <scope>NUCLEOTIDE SEQUENCE [LARGE SCALE GENOMIC DNA]</scope>
</reference>
<sequence length="99" mass="11076">MPVITSLFGFVSSFEKANVCSAKAPRQPHSWQVISHPSLSRLKKEHLTFCLPSRGNHFIVSRSRVRNPFGDGRQCLEISLAQCPSLSPVRKTRSVLTLD</sequence>
<dbReference type="Proteomes" id="UP001176941">
    <property type="component" value="Chromosome 20"/>
</dbReference>
<keyword evidence="2" id="KW-1185">Reference proteome</keyword>
<protein>
    <submittedName>
        <fullName evidence="1">Uncharacterized protein</fullName>
    </submittedName>
</protein>
<name>A0ABN8YL73_RANTA</name>
<dbReference type="EMBL" id="OX459956">
    <property type="protein sequence ID" value="CAI9162310.1"/>
    <property type="molecule type" value="Genomic_DNA"/>
</dbReference>
<accession>A0ABN8YL73</accession>